<dbReference type="EMBL" id="CYXT01000002">
    <property type="protein sequence ID" value="CUM77067.1"/>
    <property type="molecule type" value="Genomic_DNA"/>
</dbReference>
<evidence type="ECO:0000313" key="4">
    <source>
        <dbReference type="Proteomes" id="UP000095598"/>
    </source>
</evidence>
<dbReference type="InterPro" id="IPR051471">
    <property type="entry name" value="Bacterial_PTS_sugar_comp"/>
</dbReference>
<proteinExistence type="predicted"/>
<reference evidence="3 4" key="1">
    <citation type="submission" date="2015-09" db="EMBL/GenBank/DDBJ databases">
        <authorList>
            <consortium name="Pathogen Informatics"/>
        </authorList>
    </citation>
    <scope>NUCLEOTIDE SEQUENCE [LARGE SCALE GENOMIC DNA]</scope>
    <source>
        <strain evidence="3 4">2789STDY5608868</strain>
    </source>
</reference>
<dbReference type="InterPro" id="IPR004701">
    <property type="entry name" value="PTS_EIIA_man-typ"/>
</dbReference>
<dbReference type="Pfam" id="PF03610">
    <property type="entry name" value="EIIA-man"/>
    <property type="match status" value="1"/>
</dbReference>
<feature type="domain" description="PTS EIIA type-4" evidence="2">
    <location>
        <begin position="1"/>
        <end position="130"/>
    </location>
</feature>
<gene>
    <name evidence="3" type="primary">manX_4</name>
    <name evidence="3" type="ORF">ERS852425_00508</name>
</gene>
<dbReference type="AlphaFoldDB" id="A0A173RGZ6"/>
<keyword evidence="1" id="KW-0808">Transferase</keyword>
<evidence type="ECO:0000256" key="1">
    <source>
        <dbReference type="ARBA" id="ARBA00022679"/>
    </source>
</evidence>
<dbReference type="GO" id="GO:0016020">
    <property type="term" value="C:membrane"/>
    <property type="evidence" value="ECO:0007669"/>
    <property type="project" value="InterPro"/>
</dbReference>
<evidence type="ECO:0000313" key="3">
    <source>
        <dbReference type="EMBL" id="CUM77067.1"/>
    </source>
</evidence>
<dbReference type="InterPro" id="IPR036662">
    <property type="entry name" value="PTS_EIIA_man-typ_sf"/>
</dbReference>
<dbReference type="Proteomes" id="UP000095598">
    <property type="component" value="Unassembled WGS sequence"/>
</dbReference>
<sequence length="139" mass="15517">MKYLLMVGHGQFPPGLHNALTMFASDTPDLMYCNLENGMDTDKYVENLKKKLEVIDPQKDEIIILSDLPGGSPLTNVIAVLGEMEMLEHCVIYTGMNLPLAINVVMTKDSTTLDKLDELVLADTQAKRFVLETDEDDEI</sequence>
<protein>
    <submittedName>
        <fullName evidence="3">EIIAB-Man</fullName>
    </submittedName>
</protein>
<organism evidence="3 4">
    <name type="scientific">Anaerostipes hadrus</name>
    <dbReference type="NCBI Taxonomy" id="649756"/>
    <lineage>
        <taxon>Bacteria</taxon>
        <taxon>Bacillati</taxon>
        <taxon>Bacillota</taxon>
        <taxon>Clostridia</taxon>
        <taxon>Lachnospirales</taxon>
        <taxon>Lachnospiraceae</taxon>
        <taxon>Anaerostipes</taxon>
    </lineage>
</organism>
<dbReference type="Gene3D" id="3.40.50.510">
    <property type="entry name" value="Phosphotransferase system, mannose-type IIA component"/>
    <property type="match status" value="1"/>
</dbReference>
<evidence type="ECO:0000259" key="2">
    <source>
        <dbReference type="PROSITE" id="PS51096"/>
    </source>
</evidence>
<dbReference type="RefSeq" id="WP_044929575.1">
    <property type="nucleotide sequence ID" value="NZ_CYXT01000002.1"/>
</dbReference>
<dbReference type="PROSITE" id="PS51096">
    <property type="entry name" value="PTS_EIIA_TYPE_4"/>
    <property type="match status" value="1"/>
</dbReference>
<dbReference type="GO" id="GO:0009401">
    <property type="term" value="P:phosphoenolpyruvate-dependent sugar phosphotransferase system"/>
    <property type="evidence" value="ECO:0007669"/>
    <property type="project" value="InterPro"/>
</dbReference>
<dbReference type="SUPFAM" id="SSF53062">
    <property type="entry name" value="PTS system fructose IIA component-like"/>
    <property type="match status" value="1"/>
</dbReference>
<name>A0A173RGZ6_ANAHA</name>
<dbReference type="PANTHER" id="PTHR33799">
    <property type="entry name" value="PTS PERMEASE-RELATED-RELATED"/>
    <property type="match status" value="1"/>
</dbReference>
<accession>A0A173RGZ6</accession>
<dbReference type="PANTHER" id="PTHR33799:SF1">
    <property type="entry name" value="PTS SYSTEM MANNOSE-SPECIFIC EIIAB COMPONENT-RELATED"/>
    <property type="match status" value="1"/>
</dbReference>
<dbReference type="GO" id="GO:0016740">
    <property type="term" value="F:transferase activity"/>
    <property type="evidence" value="ECO:0007669"/>
    <property type="project" value="UniProtKB-KW"/>
</dbReference>